<dbReference type="InterPro" id="IPR013780">
    <property type="entry name" value="Glyco_hydro_b"/>
</dbReference>
<keyword evidence="10" id="KW-0732">Signal</keyword>
<keyword evidence="7" id="KW-1015">Disulfide bond</keyword>
<name>A0A5A8CW66_CAFRO</name>
<dbReference type="InterPro" id="IPR028995">
    <property type="entry name" value="Glyco_hydro_57/38_cen_sf"/>
</dbReference>
<comment type="cofactor">
    <cofactor evidence="10">
        <name>Zn(2+)</name>
        <dbReference type="ChEBI" id="CHEBI:29105"/>
    </cofactor>
    <text evidence="10">Binds 1 zinc ion per subunit.</text>
</comment>
<protein>
    <recommendedName>
        <fullName evidence="3 10">Alpha-mannosidase</fullName>
        <ecNumber evidence="10">3.2.1.-</ecNumber>
    </recommendedName>
</protein>
<dbReference type="Pfam" id="PF01074">
    <property type="entry name" value="Glyco_hydro_38N"/>
    <property type="match status" value="1"/>
</dbReference>
<dbReference type="InterPro" id="IPR011013">
    <property type="entry name" value="Gal_mutarotase_sf_dom"/>
</dbReference>
<dbReference type="InterPro" id="IPR037094">
    <property type="entry name" value="Glyco_hydro_38_cen_sf"/>
</dbReference>
<evidence type="ECO:0000313" key="16">
    <source>
        <dbReference type="Proteomes" id="UP000324907"/>
    </source>
</evidence>
<evidence type="ECO:0000313" key="12">
    <source>
        <dbReference type="EMBL" id="KAA0151389.1"/>
    </source>
</evidence>
<evidence type="ECO:0000256" key="10">
    <source>
        <dbReference type="RuleBase" id="RU361199"/>
    </source>
</evidence>
<dbReference type="Pfam" id="PF07748">
    <property type="entry name" value="Glyco_hydro_38C"/>
    <property type="match status" value="1"/>
</dbReference>
<evidence type="ECO:0000256" key="6">
    <source>
        <dbReference type="ARBA" id="ARBA00022833"/>
    </source>
</evidence>
<evidence type="ECO:0000256" key="9">
    <source>
        <dbReference type="ARBA" id="ARBA00023295"/>
    </source>
</evidence>
<dbReference type="FunFam" id="1.20.1270.50:FF:000003">
    <property type="entry name" value="Alpha-mannosidase"/>
    <property type="match status" value="1"/>
</dbReference>
<dbReference type="EC" id="3.2.1.-" evidence="10"/>
<keyword evidence="5 10" id="KW-0378">Hydrolase</keyword>
<dbReference type="GO" id="GO:0046872">
    <property type="term" value="F:metal ion binding"/>
    <property type="evidence" value="ECO:0007669"/>
    <property type="project" value="UniProtKB-KW"/>
</dbReference>
<dbReference type="PANTHER" id="PTHR11607">
    <property type="entry name" value="ALPHA-MANNOSIDASE"/>
    <property type="match status" value="1"/>
</dbReference>
<evidence type="ECO:0000256" key="2">
    <source>
        <dbReference type="ARBA" id="ARBA00009792"/>
    </source>
</evidence>
<dbReference type="PANTHER" id="PTHR11607:SF3">
    <property type="entry name" value="LYSOSOMAL ALPHA-MANNOSIDASE"/>
    <property type="match status" value="1"/>
</dbReference>
<dbReference type="Gene3D" id="1.20.1270.50">
    <property type="entry name" value="Glycoside hydrolase family 38, central domain"/>
    <property type="match status" value="2"/>
</dbReference>
<dbReference type="FunFam" id="3.20.110.10:FF:000001">
    <property type="entry name" value="Alpha-mannosidase"/>
    <property type="match status" value="1"/>
</dbReference>
<dbReference type="Proteomes" id="UP000324907">
    <property type="component" value="Unassembled WGS sequence"/>
</dbReference>
<dbReference type="GO" id="GO:0004559">
    <property type="term" value="F:alpha-mannosidase activity"/>
    <property type="evidence" value="ECO:0007669"/>
    <property type="project" value="UniProtKB-EC"/>
</dbReference>
<dbReference type="SMART" id="SM00872">
    <property type="entry name" value="Alpha-mann_mid"/>
    <property type="match status" value="1"/>
</dbReference>
<proteinExistence type="inferred from homology"/>
<keyword evidence="6 10" id="KW-0862">Zinc</keyword>
<dbReference type="SUPFAM" id="SSF74650">
    <property type="entry name" value="Galactose mutarotase-like"/>
    <property type="match status" value="1"/>
</dbReference>
<dbReference type="Gene3D" id="2.60.40.1180">
    <property type="entry name" value="Golgi alpha-mannosidase II"/>
    <property type="match status" value="1"/>
</dbReference>
<accession>A0A5A8CW66</accession>
<evidence type="ECO:0000313" key="14">
    <source>
        <dbReference type="EMBL" id="KAA0164085.1"/>
    </source>
</evidence>
<evidence type="ECO:0000256" key="4">
    <source>
        <dbReference type="ARBA" id="ARBA00022723"/>
    </source>
</evidence>
<evidence type="ECO:0000256" key="1">
    <source>
        <dbReference type="ARBA" id="ARBA00000365"/>
    </source>
</evidence>
<feature type="chain" id="PRO_5033903007" description="Alpha-mannosidase" evidence="10">
    <location>
        <begin position="21"/>
        <end position="1023"/>
    </location>
</feature>
<comment type="similarity">
    <text evidence="2 10">Belongs to the glycosyl hydrolase 38 family.</text>
</comment>
<evidence type="ECO:0000313" key="13">
    <source>
        <dbReference type="EMBL" id="KAA0156101.1"/>
    </source>
</evidence>
<dbReference type="Gene3D" id="3.20.110.10">
    <property type="entry name" value="Glycoside hydrolase 38, N terminal domain"/>
    <property type="match status" value="1"/>
</dbReference>
<dbReference type="OMA" id="FIWRPSK"/>
<dbReference type="EMBL" id="VLTN01000027">
    <property type="protein sequence ID" value="KAA0151389.1"/>
    <property type="molecule type" value="Genomic_DNA"/>
</dbReference>
<dbReference type="EMBL" id="VLTL01000060">
    <property type="protein sequence ID" value="KAA0164085.1"/>
    <property type="molecule type" value="Genomic_DNA"/>
</dbReference>
<evidence type="ECO:0000256" key="8">
    <source>
        <dbReference type="ARBA" id="ARBA00023180"/>
    </source>
</evidence>
<dbReference type="GO" id="GO:0006013">
    <property type="term" value="P:mannose metabolic process"/>
    <property type="evidence" value="ECO:0007669"/>
    <property type="project" value="InterPro"/>
</dbReference>
<dbReference type="Proteomes" id="UP000323011">
    <property type="component" value="Unassembled WGS sequence"/>
</dbReference>
<dbReference type="InterPro" id="IPR011682">
    <property type="entry name" value="Glyco_hydro_38_C"/>
</dbReference>
<dbReference type="FunFam" id="1.20.1270.50:FF:000002">
    <property type="entry name" value="Alpha-mannosidase"/>
    <property type="match status" value="1"/>
</dbReference>
<keyword evidence="9 10" id="KW-0326">Glycosidase</keyword>
<feature type="domain" description="Glycoside hydrolase family 38 central" evidence="11">
    <location>
        <begin position="356"/>
        <end position="428"/>
    </location>
</feature>
<evidence type="ECO:0000256" key="7">
    <source>
        <dbReference type="ARBA" id="ARBA00023157"/>
    </source>
</evidence>
<dbReference type="Gene3D" id="2.70.98.30">
    <property type="entry name" value="Golgi alpha-mannosidase II, domain 4"/>
    <property type="match status" value="1"/>
</dbReference>
<feature type="signal peptide" evidence="10">
    <location>
        <begin position="1"/>
        <end position="20"/>
    </location>
</feature>
<evidence type="ECO:0000313" key="15">
    <source>
        <dbReference type="Proteomes" id="UP000323011"/>
    </source>
</evidence>
<dbReference type="Proteomes" id="UP000325113">
    <property type="component" value="Unassembled WGS sequence"/>
</dbReference>
<keyword evidence="4 10" id="KW-0479">Metal-binding</keyword>
<dbReference type="CDD" id="cd10810">
    <property type="entry name" value="GH38N_AMII_LAM_like"/>
    <property type="match status" value="1"/>
</dbReference>
<sequence length="1023" mass="110595">MRAILAAVALGVLAASPAAARRYKTTAEPRDGMLNVHLVSHTHDDVSWLKTYEQYLTGNNDTIQFASVQYILDTVTDELAKDPNRRFLYIEQGFFQGWWREQDADTQAKWRKYVKNGQVEFANGGWCMHDEAAAHWASMVDNTYYGHKFLLDEFDVKPRVGWQIDPFGHSSTQAWLLSAEAGFDALYFGRIDFQDRELRTNQSRMEMVWRASQSIGAPAEVFTGAFLSGNYGPPQGLCFDVNCKDGQIQDDERLEDVNVEYYVNLALTRAWEMANHTQPTGHIMWKMGSDFQYRSAGEWYKNLEKLIHYVNLRSDETGVHMLYSTPTAYTEAVHASGHTWTVKTDDFFPYRDNPHGAWTGYFSSRPALKGYIYEAGSILRAASMAVAAAGSDGSSIDPLWAAVGLTQHHDAVTGTSKQHVTYDYAKHLSKGVAAGTAAVSTAVAGAGGPAGSVFCPRLNESVCLPAQSASSAGFSVVAFNWLARPRSAVQRIPIPDSWAAAAVTSSNGSVVVSSTLTNEPVPFVSDGAARSVFFVAELPAAGFATFKVAPAPSAALPKSASAVPPVISNGLFALQFNPATGELTGATNLRAGINASLKQEWLWYNSSAGGPGWGNTGQGPNSFGQNSGAYIFRPNSSTAFPASEADAAAFVEAGATDATAAEKLQGAGRLSGSVPRSVRVTQGKNVVQVQQDFADWLTQTIRLVDGQDFAEIEATIGPVPIDGNIGREVITRFSTDIDSGKSFFTDSNAREFLERVRDFRPTYDLELYGETVTNNYYPVNAAIRVQDGSRAFSVLPDRPQAGGSLTSGQVELMAHRRILFDDARGVGEALNETVSAQYHPTFEREGHGLVIRVLYRLRLDQAASAATGYRPLIDEAFARPLTMVASPAAAAAAPRPTAQLLAAGLNWPVNAHLANFDARGNGSIVVRVTNPFQTGEGPLAVPVTVDLADLFPSKTITSVVETTLTANQPLSELNRLVWKTETGGERASPSLGRTAIEASSPDGLASVPVELKPQQVRTFMVTA</sequence>
<gene>
    <name evidence="14" type="ORF">FNF28_03998</name>
    <name evidence="12" type="ORF">FNF29_04588</name>
    <name evidence="13" type="ORF">FNF31_06007</name>
</gene>
<dbReference type="SUPFAM" id="SSF88713">
    <property type="entry name" value="Glycoside hydrolase/deacetylase"/>
    <property type="match status" value="1"/>
</dbReference>
<dbReference type="EMBL" id="VLTM01000085">
    <property type="protein sequence ID" value="KAA0156101.1"/>
    <property type="molecule type" value="Genomic_DNA"/>
</dbReference>
<dbReference type="InterPro" id="IPR027291">
    <property type="entry name" value="Glyco_hydro_38_N_sf"/>
</dbReference>
<dbReference type="InterPro" id="IPR000602">
    <property type="entry name" value="Glyco_hydro_38_N"/>
</dbReference>
<reference evidence="15 16" key="1">
    <citation type="submission" date="2019-07" db="EMBL/GenBank/DDBJ databases">
        <title>Genomes of Cafeteria roenbergensis.</title>
        <authorList>
            <person name="Fischer M.G."/>
            <person name="Hackl T."/>
            <person name="Roman M."/>
        </authorList>
    </citation>
    <scope>NUCLEOTIDE SEQUENCE [LARGE SCALE GENOMIC DNA]</scope>
    <source>
        <strain evidence="12 15">BVI</strain>
        <strain evidence="13 17">Cflag</strain>
        <strain evidence="14 16">RCC970-E3</strain>
    </source>
</reference>
<dbReference type="Pfam" id="PF09261">
    <property type="entry name" value="Alpha-mann_mid"/>
    <property type="match status" value="1"/>
</dbReference>
<dbReference type="InterPro" id="IPR011330">
    <property type="entry name" value="Glyco_hydro/deAcase_b/a-brl"/>
</dbReference>
<evidence type="ECO:0000256" key="5">
    <source>
        <dbReference type="ARBA" id="ARBA00022801"/>
    </source>
</evidence>
<organism evidence="13 17">
    <name type="scientific">Cafeteria roenbergensis</name>
    <name type="common">Marine flagellate</name>
    <dbReference type="NCBI Taxonomy" id="33653"/>
    <lineage>
        <taxon>Eukaryota</taxon>
        <taxon>Sar</taxon>
        <taxon>Stramenopiles</taxon>
        <taxon>Bigyra</taxon>
        <taxon>Opalozoa</taxon>
        <taxon>Bicosoecida</taxon>
        <taxon>Cafeteriaceae</taxon>
        <taxon>Cafeteria</taxon>
    </lineage>
</organism>
<keyword evidence="15" id="KW-1185">Reference proteome</keyword>
<keyword evidence="8" id="KW-0325">Glycoprotein</keyword>
<evidence type="ECO:0000313" key="17">
    <source>
        <dbReference type="Proteomes" id="UP000325113"/>
    </source>
</evidence>
<dbReference type="InterPro" id="IPR050843">
    <property type="entry name" value="Glycosyl_Hydrlase_38"/>
</dbReference>
<dbReference type="Gene3D" id="2.60.40.1360">
    <property type="match status" value="1"/>
</dbReference>
<dbReference type="GO" id="GO:0030246">
    <property type="term" value="F:carbohydrate binding"/>
    <property type="evidence" value="ECO:0007669"/>
    <property type="project" value="InterPro"/>
</dbReference>
<evidence type="ECO:0000256" key="3">
    <source>
        <dbReference type="ARBA" id="ARBA00012752"/>
    </source>
</evidence>
<evidence type="ECO:0000259" key="11">
    <source>
        <dbReference type="SMART" id="SM00872"/>
    </source>
</evidence>
<dbReference type="GO" id="GO:0005764">
    <property type="term" value="C:lysosome"/>
    <property type="evidence" value="ECO:0007669"/>
    <property type="project" value="TreeGrafter"/>
</dbReference>
<comment type="caution">
    <text evidence="13">The sequence shown here is derived from an EMBL/GenBank/DDBJ whole genome shotgun (WGS) entry which is preliminary data.</text>
</comment>
<dbReference type="InterPro" id="IPR015341">
    <property type="entry name" value="Glyco_hydro_38_cen"/>
</dbReference>
<comment type="catalytic activity">
    <reaction evidence="1">
        <text>Hydrolysis of terminal, non-reducing alpha-D-mannose residues in alpha-D-mannosides.</text>
        <dbReference type="EC" id="3.2.1.24"/>
    </reaction>
</comment>
<dbReference type="AlphaFoldDB" id="A0A5A8CW66"/>
<dbReference type="SUPFAM" id="SSF88688">
    <property type="entry name" value="Families 57/38 glycoside transferase middle domain"/>
    <property type="match status" value="1"/>
</dbReference>